<proteinExistence type="inferred from homology"/>
<dbReference type="GO" id="GO:0016407">
    <property type="term" value="F:acetyltransferase activity"/>
    <property type="evidence" value="ECO:0007669"/>
    <property type="project" value="InterPro"/>
</dbReference>
<gene>
    <name evidence="2" type="ORF">SAMN02910417_00347</name>
</gene>
<dbReference type="EMBL" id="FMXR01000005">
    <property type="protein sequence ID" value="SDB05369.1"/>
    <property type="molecule type" value="Genomic_DNA"/>
</dbReference>
<dbReference type="InterPro" id="IPR053710">
    <property type="entry name" value="Arylamine_NAT_domain_sf"/>
</dbReference>
<dbReference type="AlphaFoldDB" id="A0A1G6AAG3"/>
<dbReference type="InterPro" id="IPR001447">
    <property type="entry name" value="Arylamine_N-AcTrfase"/>
</dbReference>
<dbReference type="Proteomes" id="UP000199228">
    <property type="component" value="Unassembled WGS sequence"/>
</dbReference>
<organism evidence="2 3">
    <name type="scientific">Eubacterium oxidoreducens</name>
    <dbReference type="NCBI Taxonomy" id="1732"/>
    <lineage>
        <taxon>Bacteria</taxon>
        <taxon>Bacillati</taxon>
        <taxon>Bacillota</taxon>
        <taxon>Clostridia</taxon>
        <taxon>Eubacteriales</taxon>
        <taxon>Eubacteriaceae</taxon>
        <taxon>Eubacterium</taxon>
    </lineage>
</organism>
<accession>A0A1G6AAG3</accession>
<dbReference type="Pfam" id="PF00797">
    <property type="entry name" value="Acetyltransf_2"/>
    <property type="match status" value="1"/>
</dbReference>
<reference evidence="2 3" key="1">
    <citation type="submission" date="2016-10" db="EMBL/GenBank/DDBJ databases">
        <authorList>
            <person name="de Groot N.N."/>
        </authorList>
    </citation>
    <scope>NUCLEOTIDE SEQUENCE [LARGE SCALE GENOMIC DNA]</scope>
    <source>
        <strain evidence="2 3">DSM 3217</strain>
    </source>
</reference>
<dbReference type="STRING" id="1732.SAMN02910417_00347"/>
<dbReference type="OrthoDB" id="7181050at2"/>
<dbReference type="PANTHER" id="PTHR11786:SF0">
    <property type="entry name" value="ARYLAMINE N-ACETYLTRANSFERASE 4-RELATED"/>
    <property type="match status" value="1"/>
</dbReference>
<keyword evidence="2" id="KW-0808">Transferase</keyword>
<evidence type="ECO:0000256" key="1">
    <source>
        <dbReference type="ARBA" id="ARBA00006547"/>
    </source>
</evidence>
<evidence type="ECO:0000313" key="2">
    <source>
        <dbReference type="EMBL" id="SDB05369.1"/>
    </source>
</evidence>
<sequence>MYEELYEPLPDVDAYLKRIGFTGTPKVNLTTLEQLIYLHQTAIPFEDIDVHCRKVPITLAIRELFDKIILGGRGGYCFELNCLFYSLLQALGFTVTPCICKVLEGEGPHFIASHRGTIVHLNADCYYCDVGFGGPVPPGPLKFENSTLQTIGPNRYQFIKCDNSWWELVRINSKIEPVSMLLVNTEPFDPVDYLSMNMICSDHNSRHHNRFTDHLVLNIRTADGHASIEDDVFTLRIGEKTIRETIDDARAHKLCRDVFCISADLSSIRLIP</sequence>
<dbReference type="InterPro" id="IPR038765">
    <property type="entry name" value="Papain-like_cys_pep_sf"/>
</dbReference>
<dbReference type="PANTHER" id="PTHR11786">
    <property type="entry name" value="N-HYDROXYARYLAMINE O-ACETYLTRANSFERASE"/>
    <property type="match status" value="1"/>
</dbReference>
<keyword evidence="3" id="KW-1185">Reference proteome</keyword>
<dbReference type="RefSeq" id="WP_090171601.1">
    <property type="nucleotide sequence ID" value="NZ_FMXR01000005.1"/>
</dbReference>
<protein>
    <submittedName>
        <fullName evidence="2">N-hydroxyarylamine O-acetyltransferase</fullName>
    </submittedName>
</protein>
<comment type="similarity">
    <text evidence="1">Belongs to the arylamine N-acetyltransferase family.</text>
</comment>
<dbReference type="Gene3D" id="3.30.2140.20">
    <property type="match status" value="1"/>
</dbReference>
<name>A0A1G6AAG3_EUBOX</name>
<dbReference type="SUPFAM" id="SSF54001">
    <property type="entry name" value="Cysteine proteinases"/>
    <property type="match status" value="1"/>
</dbReference>
<evidence type="ECO:0000313" key="3">
    <source>
        <dbReference type="Proteomes" id="UP000199228"/>
    </source>
</evidence>